<dbReference type="EMBL" id="CP001339">
    <property type="protein sequence ID" value="ACL72829.1"/>
    <property type="molecule type" value="Genomic_DNA"/>
</dbReference>
<evidence type="ECO:0000313" key="3">
    <source>
        <dbReference type="Proteomes" id="UP000002383"/>
    </source>
</evidence>
<organism evidence="2 3">
    <name type="scientific">Thioalkalivibrio sulfidiphilus (strain HL-EbGR7)</name>
    <dbReference type="NCBI Taxonomy" id="396588"/>
    <lineage>
        <taxon>Bacteria</taxon>
        <taxon>Pseudomonadati</taxon>
        <taxon>Pseudomonadota</taxon>
        <taxon>Gammaproteobacteria</taxon>
        <taxon>Chromatiales</taxon>
        <taxon>Ectothiorhodospiraceae</taxon>
        <taxon>Thioalkalivibrio</taxon>
    </lineage>
</organism>
<evidence type="ECO:0000313" key="2">
    <source>
        <dbReference type="EMBL" id="ACL72829.1"/>
    </source>
</evidence>
<protein>
    <submittedName>
        <fullName evidence="2">Uncharacterized protein</fullName>
    </submittedName>
</protein>
<keyword evidence="1" id="KW-0812">Transmembrane</keyword>
<keyword evidence="1" id="KW-1133">Transmembrane helix</keyword>
<gene>
    <name evidence="2" type="ordered locus">Tgr7_1747</name>
</gene>
<keyword evidence="3" id="KW-1185">Reference proteome</keyword>
<dbReference type="KEGG" id="tgr:Tgr7_1747"/>
<dbReference type="eggNOG" id="ENOG502ZF9Z">
    <property type="taxonomic scope" value="Bacteria"/>
</dbReference>
<reference evidence="2 3" key="1">
    <citation type="journal article" date="2011" name="Stand. Genomic Sci.">
        <title>Complete genome sequence of 'Thioalkalivibrio sulfidophilus' HL-EbGr7.</title>
        <authorList>
            <person name="Muyzer G."/>
            <person name="Sorokin D.Y."/>
            <person name="Mavromatis K."/>
            <person name="Lapidus A."/>
            <person name="Clum A."/>
            <person name="Ivanova N."/>
            <person name="Pati A."/>
            <person name="d'Haeseleer P."/>
            <person name="Woyke T."/>
            <person name="Kyrpides N.C."/>
        </authorList>
    </citation>
    <scope>NUCLEOTIDE SEQUENCE [LARGE SCALE GENOMIC DNA]</scope>
    <source>
        <strain evidence="2 3">HL-EbGR7</strain>
    </source>
</reference>
<name>B8GSC5_THISH</name>
<dbReference type="Proteomes" id="UP000002383">
    <property type="component" value="Chromosome"/>
</dbReference>
<proteinExistence type="predicted"/>
<dbReference type="HOGENOM" id="CLU_1585728_0_0_6"/>
<dbReference type="STRING" id="396588.Tgr7_1747"/>
<keyword evidence="1" id="KW-0472">Membrane</keyword>
<evidence type="ECO:0000256" key="1">
    <source>
        <dbReference type="SAM" id="Phobius"/>
    </source>
</evidence>
<accession>B8GSC5</accession>
<sequence>MNDTQSVSVDARSHGIPEVMVQRLRLVVYSALLAFVVLASFGFYLIYNLTQDVRQLSRNMAVLTVSMDENMRRVVSNMDHMTGYVGRIDQSTQTISLSMRGMQHDMGQMNHNVSAPMGFMNSFMPWGSGAPARGYNGYPPPLHYGYPLEMNPASARVPMQQPVPPMSR</sequence>
<feature type="transmembrane region" description="Helical" evidence="1">
    <location>
        <begin position="26"/>
        <end position="47"/>
    </location>
</feature>
<dbReference type="AlphaFoldDB" id="B8GSC5"/>